<reference evidence="1 2" key="1">
    <citation type="submission" date="2016-05" db="EMBL/GenBank/DDBJ databases">
        <title>Complete genome sequence of Novosphingobium guangzhouense SA925(T).</title>
        <authorList>
            <person name="Sha S."/>
        </authorList>
    </citation>
    <scope>NUCLEOTIDE SEQUENCE [LARGE SCALE GENOMIC DNA]</scope>
    <source>
        <strain evidence="1 2">SA925</strain>
    </source>
</reference>
<sequence length="61" mass="6677">MHKVKVMHVLTLSTTWELDFRPGNGGLRGRIGRAFGAGLQDLMLIDQARKRGPVFLAGDNG</sequence>
<name>A0A2K2FTM2_9SPHN</name>
<comment type="caution">
    <text evidence="1">The sequence shown here is derived from an EMBL/GenBank/DDBJ whole genome shotgun (WGS) entry which is preliminary data.</text>
</comment>
<protein>
    <submittedName>
        <fullName evidence="1">Uncharacterized protein</fullName>
    </submittedName>
</protein>
<proteinExistence type="predicted"/>
<dbReference type="EMBL" id="LYMM01000084">
    <property type="protein sequence ID" value="PNU02139.1"/>
    <property type="molecule type" value="Genomic_DNA"/>
</dbReference>
<evidence type="ECO:0000313" key="2">
    <source>
        <dbReference type="Proteomes" id="UP000236327"/>
    </source>
</evidence>
<dbReference type="AlphaFoldDB" id="A0A2K2FTM2"/>
<evidence type="ECO:0000313" key="1">
    <source>
        <dbReference type="EMBL" id="PNU02139.1"/>
    </source>
</evidence>
<organism evidence="1 2">
    <name type="scientific">Novosphingobium guangzhouense</name>
    <dbReference type="NCBI Taxonomy" id="1850347"/>
    <lineage>
        <taxon>Bacteria</taxon>
        <taxon>Pseudomonadati</taxon>
        <taxon>Pseudomonadota</taxon>
        <taxon>Alphaproteobacteria</taxon>
        <taxon>Sphingomonadales</taxon>
        <taxon>Sphingomonadaceae</taxon>
        <taxon>Novosphingobium</taxon>
    </lineage>
</organism>
<accession>A0A2K2FTM2</accession>
<dbReference type="Proteomes" id="UP000236327">
    <property type="component" value="Unassembled WGS sequence"/>
</dbReference>
<gene>
    <name evidence="1" type="ORF">A8V01_09675</name>
</gene>
<keyword evidence="2" id="KW-1185">Reference proteome</keyword>